<organism evidence="1 2">
    <name type="scientific">Ferrimicrobium acidiphilum DSM 19497</name>
    <dbReference type="NCBI Taxonomy" id="1121877"/>
    <lineage>
        <taxon>Bacteria</taxon>
        <taxon>Bacillati</taxon>
        <taxon>Actinomycetota</taxon>
        <taxon>Acidimicrobiia</taxon>
        <taxon>Acidimicrobiales</taxon>
        <taxon>Acidimicrobiaceae</taxon>
        <taxon>Ferrimicrobium</taxon>
    </lineage>
</organism>
<protein>
    <submittedName>
        <fullName evidence="1">Uncharacterized protein</fullName>
    </submittedName>
</protein>
<dbReference type="InterPro" id="IPR014942">
    <property type="entry name" value="AbiEii"/>
</dbReference>
<comment type="caution">
    <text evidence="1">The sequence shown here is derived from an EMBL/GenBank/DDBJ whole genome shotgun (WGS) entry which is preliminary data.</text>
</comment>
<dbReference type="OrthoDB" id="9780929at2"/>
<dbReference type="eggNOG" id="COG2253">
    <property type="taxonomic scope" value="Bacteria"/>
</dbReference>
<accession>A0A0D8FPS2</accession>
<sequence>MGVDRPFGIENRQVQNILERYELEDQPKGQPIPMVSLPDIVSDKVISYLRRTAEHKANPELAYRYDPRLVRHLYEVHRIADANPSVIGEAAPIFVETLAQETQQYGGERFPVFKDRPVSVLRDELDLLTTDAEADKNYAVFVDDLVYGSKPSFDEVSQTFRMVATSFLEAAVTPSLPEQPQQMIGGLGHGFGRRL</sequence>
<proteinExistence type="predicted"/>
<dbReference type="EMBL" id="JXUW01000051">
    <property type="protein sequence ID" value="KJE75285.1"/>
    <property type="molecule type" value="Genomic_DNA"/>
</dbReference>
<dbReference type="AlphaFoldDB" id="A0A0D8FPS2"/>
<keyword evidence="2" id="KW-1185">Reference proteome</keyword>
<dbReference type="Pfam" id="PF08843">
    <property type="entry name" value="AbiEii"/>
    <property type="match status" value="1"/>
</dbReference>
<evidence type="ECO:0000313" key="1">
    <source>
        <dbReference type="EMBL" id="KJE75285.1"/>
    </source>
</evidence>
<gene>
    <name evidence="1" type="ORF">FEAC_29820</name>
</gene>
<dbReference type="STRING" id="1121877.FEAC_29820"/>
<reference evidence="1 2" key="1">
    <citation type="submission" date="2015-01" db="EMBL/GenBank/DDBJ databases">
        <title>Draft genome of the acidophilic iron oxidizer Ferrimicrobium acidiphilum strain T23.</title>
        <authorList>
            <person name="Poehlein A."/>
            <person name="Eisen S."/>
            <person name="Schloemann M."/>
            <person name="Johnson B.D."/>
            <person name="Daniel R."/>
            <person name="Muehling M."/>
        </authorList>
    </citation>
    <scope>NUCLEOTIDE SEQUENCE [LARGE SCALE GENOMIC DNA]</scope>
    <source>
        <strain evidence="1 2">T23</strain>
    </source>
</reference>
<dbReference type="Proteomes" id="UP000032336">
    <property type="component" value="Unassembled WGS sequence"/>
</dbReference>
<name>A0A0D8FPS2_9ACTN</name>
<evidence type="ECO:0000313" key="2">
    <source>
        <dbReference type="Proteomes" id="UP000032336"/>
    </source>
</evidence>